<gene>
    <name evidence="4" type="primary">kdpE1</name>
    <name evidence="4" type="ORF">CPPEL_06090</name>
</gene>
<name>A0A3G6IUQ7_9CORY</name>
<dbReference type="GO" id="GO:0000156">
    <property type="term" value="F:phosphorelay response regulator activity"/>
    <property type="evidence" value="ECO:0007669"/>
    <property type="project" value="TreeGrafter"/>
</dbReference>
<evidence type="ECO:0000313" key="5">
    <source>
        <dbReference type="Proteomes" id="UP000271426"/>
    </source>
</evidence>
<sequence>MLLDLGLPDLSGLEVLRSVRKWSELPNIVVSARHDEPGKINALDEGADDYITKPFSVGELLARVRAVLRRASGIRKEKSRFSPPPTSVWCLIFKVPL</sequence>
<keyword evidence="5" id="KW-1185">Reference proteome</keyword>
<dbReference type="GO" id="GO:0006355">
    <property type="term" value="P:regulation of DNA-templated transcription"/>
    <property type="evidence" value="ECO:0007669"/>
    <property type="project" value="TreeGrafter"/>
</dbReference>
<dbReference type="AlphaFoldDB" id="A0A3G6IUQ7"/>
<feature type="domain" description="Response regulatory" evidence="3">
    <location>
        <begin position="1"/>
        <end position="68"/>
    </location>
</feature>
<protein>
    <submittedName>
        <fullName evidence="4">KDP operon transcriptional regulatory protein KdpE</fullName>
    </submittedName>
</protein>
<keyword evidence="2" id="KW-0597">Phosphoprotein</keyword>
<evidence type="ECO:0000256" key="2">
    <source>
        <dbReference type="PROSITE-ProRule" id="PRU00169"/>
    </source>
</evidence>
<accession>A0A3G6IUQ7</accession>
<dbReference type="InterPro" id="IPR011006">
    <property type="entry name" value="CheY-like_superfamily"/>
</dbReference>
<dbReference type="Proteomes" id="UP000271426">
    <property type="component" value="Chromosome"/>
</dbReference>
<organism evidence="4 5">
    <name type="scientific">Corynebacterium pseudopelargi</name>
    <dbReference type="NCBI Taxonomy" id="2080757"/>
    <lineage>
        <taxon>Bacteria</taxon>
        <taxon>Bacillati</taxon>
        <taxon>Actinomycetota</taxon>
        <taxon>Actinomycetes</taxon>
        <taxon>Mycobacteriales</taxon>
        <taxon>Corynebacteriaceae</taxon>
        <taxon>Corynebacterium</taxon>
    </lineage>
</organism>
<dbReference type="GO" id="GO:0032993">
    <property type="term" value="C:protein-DNA complex"/>
    <property type="evidence" value="ECO:0007669"/>
    <property type="project" value="TreeGrafter"/>
</dbReference>
<dbReference type="EMBL" id="CP033898">
    <property type="protein sequence ID" value="AZA09336.1"/>
    <property type="molecule type" value="Genomic_DNA"/>
</dbReference>
<dbReference type="PANTHER" id="PTHR48111">
    <property type="entry name" value="REGULATOR OF RPOS"/>
    <property type="match status" value="1"/>
</dbReference>
<keyword evidence="1" id="KW-0238">DNA-binding</keyword>
<dbReference type="GO" id="GO:0005829">
    <property type="term" value="C:cytosol"/>
    <property type="evidence" value="ECO:0007669"/>
    <property type="project" value="TreeGrafter"/>
</dbReference>
<dbReference type="KEGG" id="cpso:CPPEL_06090"/>
<dbReference type="InterPro" id="IPR001789">
    <property type="entry name" value="Sig_transdc_resp-reg_receiver"/>
</dbReference>
<dbReference type="RefSeq" id="WP_342767964.1">
    <property type="nucleotide sequence ID" value="NZ_CP033898.1"/>
</dbReference>
<dbReference type="PANTHER" id="PTHR48111:SF50">
    <property type="entry name" value="KDP OPERON TRANSCRIPTIONAL REGULATORY PROTEIN KDPE"/>
    <property type="match status" value="1"/>
</dbReference>
<evidence type="ECO:0000256" key="1">
    <source>
        <dbReference type="ARBA" id="ARBA00023125"/>
    </source>
</evidence>
<dbReference type="Pfam" id="PF00072">
    <property type="entry name" value="Response_reg"/>
    <property type="match status" value="1"/>
</dbReference>
<evidence type="ECO:0000259" key="3">
    <source>
        <dbReference type="PROSITE" id="PS50110"/>
    </source>
</evidence>
<dbReference type="Gene3D" id="3.40.50.2300">
    <property type="match status" value="1"/>
</dbReference>
<dbReference type="SUPFAM" id="SSF52172">
    <property type="entry name" value="CheY-like"/>
    <property type="match status" value="1"/>
</dbReference>
<evidence type="ECO:0000313" key="4">
    <source>
        <dbReference type="EMBL" id="AZA09336.1"/>
    </source>
</evidence>
<reference evidence="4 5" key="1">
    <citation type="submission" date="2018-11" db="EMBL/GenBank/DDBJ databases">
        <authorList>
            <person name="Kleinhagauer T."/>
            <person name="Glaeser S.P."/>
            <person name="Spergser J."/>
            <person name="Ruckert C."/>
            <person name="Kaempfer P."/>
            <person name="Busse H.-J."/>
        </authorList>
    </citation>
    <scope>NUCLEOTIDE SEQUENCE [LARGE SCALE GENOMIC DNA]</scope>
    <source>
        <strain evidence="4 5">812CH</strain>
    </source>
</reference>
<feature type="modified residue" description="4-aspartylphosphate" evidence="2">
    <location>
        <position position="4"/>
    </location>
</feature>
<dbReference type="InterPro" id="IPR039420">
    <property type="entry name" value="WalR-like"/>
</dbReference>
<dbReference type="PROSITE" id="PS50110">
    <property type="entry name" value="RESPONSE_REGULATORY"/>
    <property type="match status" value="1"/>
</dbReference>
<proteinExistence type="predicted"/>
<dbReference type="GO" id="GO:0000976">
    <property type="term" value="F:transcription cis-regulatory region binding"/>
    <property type="evidence" value="ECO:0007669"/>
    <property type="project" value="TreeGrafter"/>
</dbReference>